<dbReference type="KEGG" id="oar:OA238_c28820"/>
<sequence>MVLALYRSLYGLKCPPMPPATAGAPLRGVATAVALSCLATTGHAQAASPLKGDITAFEACFIQLMIENPDNPMLDMIGPIVCGERHIPITQSCDALGYTLFDRRAVCKTDDLVFWQSQVTHRAEAAIAQGRNGTGGLYDDGLTLCDDVAAASDDPIDCLIEIHWRTALEFVAADLVADLTGEEQ</sequence>
<dbReference type="STRING" id="391616.OA238_c28820"/>
<evidence type="ECO:0000313" key="2">
    <source>
        <dbReference type="Proteomes" id="UP000004688"/>
    </source>
</evidence>
<name>M9RK07_9RHOB</name>
<accession>M9RK07</accession>
<organism evidence="1 2">
    <name type="scientific">Octadecabacter arcticus 238</name>
    <dbReference type="NCBI Taxonomy" id="391616"/>
    <lineage>
        <taxon>Bacteria</taxon>
        <taxon>Pseudomonadati</taxon>
        <taxon>Pseudomonadota</taxon>
        <taxon>Alphaproteobacteria</taxon>
        <taxon>Rhodobacterales</taxon>
        <taxon>Roseobacteraceae</taxon>
        <taxon>Octadecabacter</taxon>
    </lineage>
</organism>
<proteinExistence type="predicted"/>
<dbReference type="HOGENOM" id="CLU_1509128_0_0_5"/>
<reference evidence="1 2" key="1">
    <citation type="journal article" date="2013" name="PLoS ONE">
        <title>Poles Apart: Arctic and Antarctic Octadecabacter strains Share High Genome Plasticity and a New Type of Xanthorhodopsin.</title>
        <authorList>
            <person name="Vollmers J."/>
            <person name="Voget S."/>
            <person name="Dietrich S."/>
            <person name="Gollnow K."/>
            <person name="Smits M."/>
            <person name="Meyer K."/>
            <person name="Brinkhoff T."/>
            <person name="Simon M."/>
            <person name="Daniel R."/>
        </authorList>
    </citation>
    <scope>NUCLEOTIDE SEQUENCE [LARGE SCALE GENOMIC DNA]</scope>
    <source>
        <strain evidence="1 2">238</strain>
    </source>
</reference>
<dbReference type="Proteomes" id="UP000004688">
    <property type="component" value="Chromosome"/>
</dbReference>
<gene>
    <name evidence="1" type="ORF">OA238_c28820</name>
</gene>
<dbReference type="EMBL" id="CP003742">
    <property type="protein sequence ID" value="AGI72904.1"/>
    <property type="molecule type" value="Genomic_DNA"/>
</dbReference>
<dbReference type="AlphaFoldDB" id="M9RK07"/>
<keyword evidence="2" id="KW-1185">Reference proteome</keyword>
<protein>
    <submittedName>
        <fullName evidence="1">Uncharacterized protein</fullName>
    </submittedName>
</protein>
<evidence type="ECO:0000313" key="1">
    <source>
        <dbReference type="EMBL" id="AGI72904.1"/>
    </source>
</evidence>